<dbReference type="NCBIfam" id="TIGR03891">
    <property type="entry name" value="thiopep_ocin"/>
    <property type="match status" value="1"/>
</dbReference>
<dbReference type="RefSeq" id="WP_061082142.1">
    <property type="nucleotide sequence ID" value="NZ_JAAXPG010000004.1"/>
</dbReference>
<evidence type="ECO:0000259" key="2">
    <source>
        <dbReference type="Pfam" id="PF14028"/>
    </source>
</evidence>
<name>A0A7X6M9W1_9ACTN</name>
<proteinExistence type="predicted"/>
<dbReference type="Pfam" id="PF14028">
    <property type="entry name" value="Lant_dehydr_C"/>
    <property type="match status" value="1"/>
</dbReference>
<dbReference type="InterPro" id="IPR006827">
    <property type="entry name" value="Lant_deHydtase_N"/>
</dbReference>
<dbReference type="Pfam" id="PF04738">
    <property type="entry name" value="Lant_dehydr_N"/>
    <property type="match status" value="1"/>
</dbReference>
<evidence type="ECO:0000313" key="3">
    <source>
        <dbReference type="EMBL" id="NKY97281.1"/>
    </source>
</evidence>
<sequence length="987" mass="104865">MSGTDFGLVRVPLLSVEESARMVAAGDVHDPVAAMAVDLAADPHLRAASASEERARATLLRYLARMGGRATPYGLFAGTAPLSVGDRRDLEVDRRERHRVRVRVDVRALEETVADALAAADPDDVPLRLNPLAGVGPSAVRFAAPGDATADVVSVRRTEAIDTAVEVLGGAEMSAAELADALAERLPGVEPERLRAFVRGLRGKGLLQPSDGLVAPGTEPADRAVRLLDAVGDRDRAAAVRVLLADAAGERAFEPGLRDRLDTAWDRAAGHAPALARARYAERFDLHPELAMRAAHLDRRTVADLGAAVRRLAALASPGGGPGFDMAAFRAAFAQRFEDAEVPLLSALDLESGVLRPAQRGASALAAKAGLRTGSRPTEPTVNPELLDLLGRWTADGGHLDGGSVDIAHLPEADTDGSRALLAVLLGDADPASHDGPHSMLVGGVGRAPHALAARFGLHRPAVADRIREQVDRARERHGTADQEDSPLHAELVYHPGGRIGNVLVRPRVLDETIALTGAHAGTLHLDRLLLRLCPDGFRLRDARTGRPVLVELNTAHNVDFHGLDPVYAVLGHLATSGGAGWSWGPLARLPHLPRVTCGRVVVTPERWLLRPGDVAAVLSAPSPAAELRDRLPGLGGRTWVGTGEYDHVLPVDLREDASVRAALARAGDRDTAFVEMPQAEAPAVRGPGGGHVAEVVVPTGPVLREPPGPGAGTAVLDRGHGRAWVYARLYCGHAAADQVVSRAHRLASDLRAAGEADQWFFLRYQDGDGYHVRVRVRPAEPAARPGVLTAVDALGARLAAGGLVSRVVLDEYVPEVARYGGTEGLRAAEGLFTASSDRVAAALPALADESARLYQAVADVTHWCTELFDAFDEREEFLRVCQGGLDVAPTREGNRLGKFARAHEAALRAHLEGVRPDEDVAKALGALAAALAPGTGARGRWSVFGSALHLHLNRTFAFDAVRMEYLAHELARRHLRRLHALEGKKR</sequence>
<dbReference type="Proteomes" id="UP000553209">
    <property type="component" value="Unassembled WGS sequence"/>
</dbReference>
<dbReference type="AlphaFoldDB" id="A0A7X6M9W1"/>
<reference evidence="3 4" key="1">
    <citation type="submission" date="2020-04" db="EMBL/GenBank/DDBJ databases">
        <title>MicrobeNet Type strains.</title>
        <authorList>
            <person name="Nicholson A.C."/>
        </authorList>
    </citation>
    <scope>NUCLEOTIDE SEQUENCE [LARGE SCALE GENOMIC DNA]</scope>
    <source>
        <strain evidence="3 4">ATCC 23612</strain>
    </source>
</reference>
<dbReference type="EMBL" id="JAAXPG010000004">
    <property type="protein sequence ID" value="NKY97281.1"/>
    <property type="molecule type" value="Genomic_DNA"/>
</dbReference>
<organism evidence="3 4">
    <name type="scientific">Nocardiopsis alborubida</name>
    <dbReference type="NCBI Taxonomy" id="146802"/>
    <lineage>
        <taxon>Bacteria</taxon>
        <taxon>Bacillati</taxon>
        <taxon>Actinomycetota</taxon>
        <taxon>Actinomycetes</taxon>
        <taxon>Streptosporangiales</taxon>
        <taxon>Nocardiopsidaceae</taxon>
        <taxon>Nocardiopsis</taxon>
    </lineage>
</organism>
<keyword evidence="4" id="KW-1185">Reference proteome</keyword>
<comment type="caution">
    <text evidence="3">The sequence shown here is derived from an EMBL/GenBank/DDBJ whole genome shotgun (WGS) entry which is preliminary data.</text>
</comment>
<protein>
    <submittedName>
        <fullName evidence="3">Lantibiotic dehydratase</fullName>
    </submittedName>
</protein>
<feature type="domain" description="Thiopeptide-type bacteriocin biosynthesis" evidence="2">
    <location>
        <begin position="725"/>
        <end position="974"/>
    </location>
</feature>
<dbReference type="InterPro" id="IPR023809">
    <property type="entry name" value="Thiopep_bacteriocin_synth_dom"/>
</dbReference>
<evidence type="ECO:0000259" key="1">
    <source>
        <dbReference type="Pfam" id="PF04738"/>
    </source>
</evidence>
<evidence type="ECO:0000313" key="4">
    <source>
        <dbReference type="Proteomes" id="UP000553209"/>
    </source>
</evidence>
<gene>
    <name evidence="3" type="ORF">HGB44_06285</name>
</gene>
<feature type="domain" description="Lantibiotic dehydratase N-terminal" evidence="1">
    <location>
        <begin position="49"/>
        <end position="661"/>
    </location>
</feature>
<accession>A0A7X6M9W1</accession>